<dbReference type="GeneID" id="14904414"/>
<evidence type="ECO:0000313" key="8">
    <source>
        <dbReference type="Proteomes" id="UP000008983"/>
    </source>
</evidence>
<dbReference type="AlphaFoldDB" id="G0R2H2"/>
<dbReference type="PANTHER" id="PTHR23205:SF0">
    <property type="entry name" value="SPLICING FACTOR 3A SUBUNIT 2"/>
    <property type="match status" value="1"/>
</dbReference>
<dbReference type="EMBL" id="GL984260">
    <property type="protein sequence ID" value="EGR28340.1"/>
    <property type="molecule type" value="Genomic_DNA"/>
</dbReference>
<evidence type="ECO:0000256" key="2">
    <source>
        <dbReference type="ARBA" id="ARBA00022771"/>
    </source>
</evidence>
<feature type="domain" description="SF3A2" evidence="6">
    <location>
        <begin position="43"/>
        <end position="128"/>
    </location>
</feature>
<proteinExistence type="predicted"/>
<dbReference type="GO" id="GO:0008270">
    <property type="term" value="F:zinc ion binding"/>
    <property type="evidence" value="ECO:0007669"/>
    <property type="project" value="UniProtKB-KW"/>
</dbReference>
<accession>G0R2H2</accession>
<dbReference type="PANTHER" id="PTHR23205">
    <property type="entry name" value="SPLICING FACTOR 3A SUBUNIT 2"/>
    <property type="match status" value="1"/>
</dbReference>
<evidence type="ECO:0000259" key="6">
    <source>
        <dbReference type="Pfam" id="PF16835"/>
    </source>
</evidence>
<name>G0R2H2_ICHMU</name>
<keyword evidence="2" id="KW-0863">Zinc-finger</keyword>
<dbReference type="Proteomes" id="UP000008983">
    <property type="component" value="Unassembled WGS sequence"/>
</dbReference>
<keyword evidence="1" id="KW-0479">Metal-binding</keyword>
<dbReference type="FunCoup" id="G0R2H2">
    <property type="interactions" value="227"/>
</dbReference>
<keyword evidence="3" id="KW-0862">Zinc</keyword>
<dbReference type="GO" id="GO:0071013">
    <property type="term" value="C:catalytic step 2 spliceosome"/>
    <property type="evidence" value="ECO:0007669"/>
    <property type="project" value="TreeGrafter"/>
</dbReference>
<dbReference type="GO" id="GO:0071004">
    <property type="term" value="C:U2-type prespliceosome"/>
    <property type="evidence" value="ECO:0007669"/>
    <property type="project" value="TreeGrafter"/>
</dbReference>
<dbReference type="STRING" id="857967.G0R2H2"/>
<dbReference type="GO" id="GO:0005686">
    <property type="term" value="C:U2 snRNP"/>
    <property type="evidence" value="ECO:0007669"/>
    <property type="project" value="TreeGrafter"/>
</dbReference>
<dbReference type="Gene3D" id="2.60.40.2690">
    <property type="match status" value="1"/>
</dbReference>
<dbReference type="GO" id="GO:0000245">
    <property type="term" value="P:spliceosomal complex assembly"/>
    <property type="evidence" value="ECO:0007669"/>
    <property type="project" value="TreeGrafter"/>
</dbReference>
<dbReference type="OMA" id="HTNESSY"/>
<dbReference type="InterPro" id="IPR031781">
    <property type="entry name" value="SF3A2_dom"/>
</dbReference>
<dbReference type="SMART" id="SM01050">
    <property type="entry name" value="CactinC_cactus"/>
    <property type="match status" value="1"/>
</dbReference>
<evidence type="ECO:0000256" key="5">
    <source>
        <dbReference type="SAM" id="MobiDB-lite"/>
    </source>
</evidence>
<evidence type="ECO:0000313" key="7">
    <source>
        <dbReference type="EMBL" id="EGR28340.1"/>
    </source>
</evidence>
<evidence type="ECO:0000256" key="3">
    <source>
        <dbReference type="ARBA" id="ARBA00022833"/>
    </source>
</evidence>
<dbReference type="InParanoid" id="G0R2H2"/>
<dbReference type="RefSeq" id="XP_004027685.1">
    <property type="nucleotide sequence ID" value="XM_004027636.1"/>
</dbReference>
<evidence type="ECO:0000256" key="4">
    <source>
        <dbReference type="ARBA" id="ARBA00023242"/>
    </source>
</evidence>
<evidence type="ECO:0000256" key="1">
    <source>
        <dbReference type="ARBA" id="ARBA00022723"/>
    </source>
</evidence>
<dbReference type="Pfam" id="PF16835">
    <property type="entry name" value="SF3A2"/>
    <property type="match status" value="1"/>
</dbReference>
<protein>
    <submittedName>
        <fullName evidence="7">Splicing factor subunit 2, putative</fullName>
    </submittedName>
</protein>
<gene>
    <name evidence="7" type="ORF">IMG5_178000</name>
</gene>
<dbReference type="OrthoDB" id="10250970at2759"/>
<keyword evidence="4" id="KW-0539">Nucleus</keyword>
<feature type="region of interest" description="Disordered" evidence="5">
    <location>
        <begin position="1"/>
        <end position="25"/>
    </location>
</feature>
<reference evidence="7 8" key="1">
    <citation type="submission" date="2011-07" db="EMBL/GenBank/DDBJ databases">
        <authorList>
            <person name="Coyne R."/>
            <person name="Brami D."/>
            <person name="Johnson J."/>
            <person name="Hostetler J."/>
            <person name="Hannick L."/>
            <person name="Clark T."/>
            <person name="Cassidy-Hanley D."/>
            <person name="Inman J."/>
        </authorList>
    </citation>
    <scope>NUCLEOTIDE SEQUENCE [LARGE SCALE GENOMIC DNA]</scope>
    <source>
        <strain evidence="7 8">G5</strain>
    </source>
</reference>
<sequence length="156" mass="18200">MVDRQHRPGAKTGSGGPASSQDANIEHRERLRKLALETIDIKKDPYFMTNHLVIKIGRPGYKILKSIDPLSGIMSAYEQKVETPDKQYQYVVFAAEPYENIAFKIPNIEIDQAEGRFYSEWNRDKHIFTLHLTFVTERVYNRQQGPMQKIQQNQYK</sequence>
<organism evidence="7 8">
    <name type="scientific">Ichthyophthirius multifiliis</name>
    <name type="common">White spot disease agent</name>
    <name type="synonym">Ich</name>
    <dbReference type="NCBI Taxonomy" id="5932"/>
    <lineage>
        <taxon>Eukaryota</taxon>
        <taxon>Sar</taxon>
        <taxon>Alveolata</taxon>
        <taxon>Ciliophora</taxon>
        <taxon>Intramacronucleata</taxon>
        <taxon>Oligohymenophorea</taxon>
        <taxon>Hymenostomatida</taxon>
        <taxon>Ophryoglenina</taxon>
        <taxon>Ichthyophthirius</taxon>
    </lineage>
</organism>
<keyword evidence="8" id="KW-1185">Reference proteome</keyword>
<dbReference type="eggNOG" id="KOG0227">
    <property type="taxonomic scope" value="Eukaryota"/>
</dbReference>
<dbReference type="InterPro" id="IPR052092">
    <property type="entry name" value="SF3A2"/>
</dbReference>